<dbReference type="OrthoDB" id="350069at2"/>
<dbReference type="InterPro" id="IPR007926">
    <property type="entry name" value="Borrelia_P83"/>
</dbReference>
<accession>A0A1H9BD20</accession>
<name>A0A1H9BD20_9SPIR</name>
<feature type="region of interest" description="Disordered" evidence="1">
    <location>
        <begin position="214"/>
        <end position="360"/>
    </location>
</feature>
<dbReference type="AlphaFoldDB" id="A0A1H9BD20"/>
<dbReference type="RefSeq" id="WP_074640847.1">
    <property type="nucleotide sequence ID" value="NZ_FOFU01000001.1"/>
</dbReference>
<evidence type="ECO:0000313" key="3">
    <source>
        <dbReference type="EMBL" id="SEP86940.1"/>
    </source>
</evidence>
<reference evidence="3 4" key="1">
    <citation type="submission" date="2016-10" db="EMBL/GenBank/DDBJ databases">
        <authorList>
            <person name="de Groot N.N."/>
        </authorList>
    </citation>
    <scope>NUCLEOTIDE SEQUENCE [LARGE SCALE GENOMIC DNA]</scope>
    <source>
        <strain evidence="3 4">B25</strain>
    </source>
</reference>
<dbReference type="SUPFAM" id="SSF50998">
    <property type="entry name" value="Quinoprotein alcohol dehydrogenase-like"/>
    <property type="match status" value="1"/>
</dbReference>
<feature type="signal peptide" evidence="2">
    <location>
        <begin position="1"/>
        <end position="21"/>
    </location>
</feature>
<proteinExistence type="predicted"/>
<dbReference type="Pfam" id="PF05262">
    <property type="entry name" value="Borrelia_P83"/>
    <property type="match status" value="1"/>
</dbReference>
<dbReference type="InterPro" id="IPR011047">
    <property type="entry name" value="Quinoprotein_ADH-like_sf"/>
</dbReference>
<gene>
    <name evidence="3" type="ORF">SAMN04487977_101664</name>
</gene>
<evidence type="ECO:0000256" key="1">
    <source>
        <dbReference type="SAM" id="MobiDB-lite"/>
    </source>
</evidence>
<sequence>MKKLMLLLVSVILTASLSALEVDKNELNSTSDTTIEFINYTGPHKVIDSIAAIKSIGSGLGSQIAKDPSKASSTAKNSKYYVVHAVDESETGKLDADILYIGADATVDHINNLRRIIAAYLSSAYGYSEKDSETLAVFITVYNAVYRGKLDTFKAKYKNVVIKNLSSDNCGLSVNYKDWPGKSEIVIPLFDVKNGGLSTVDTSVISDSTVVDSMKEDDDKNVESRKDMVDIKEREADAASEKAKEAQKEAVKEQKKLEEEKQKTTEAKKEAEEAKKTAEEKKKVAEENPNDKKAQEEAKEAQKEAEEKQQAAEEQEKKQEEQQAVTEEKKQEAKEQQTLADKKETEAQNERKEIAKDQAEVQKKEAEEALMKTEFGVILSDEANMLSRLVKFNIENGEVVKNSPVAQIRNRTVYKEGESFIAIAGENAKNAAVKLVTISPDTLEISGESDNSIAEDSVLVKDGSEFYCVIDDNGKYYLGKFGADLSMKLKSTIQVKAGTPVTVTDGGIVVTDLNGRLRLLDKKDLSVISNTDPSNAK</sequence>
<feature type="chain" id="PRO_5010364375" evidence="2">
    <location>
        <begin position="22"/>
        <end position="537"/>
    </location>
</feature>
<dbReference type="STRING" id="163.SAMN04487775_102271"/>
<organism evidence="3 4">
    <name type="scientific">Treponema bryantii</name>
    <dbReference type="NCBI Taxonomy" id="163"/>
    <lineage>
        <taxon>Bacteria</taxon>
        <taxon>Pseudomonadati</taxon>
        <taxon>Spirochaetota</taxon>
        <taxon>Spirochaetia</taxon>
        <taxon>Spirochaetales</taxon>
        <taxon>Treponemataceae</taxon>
        <taxon>Treponema</taxon>
    </lineage>
</organism>
<keyword evidence="4" id="KW-1185">Reference proteome</keyword>
<protein>
    <submittedName>
        <fullName evidence="3">p83/100 protein</fullName>
    </submittedName>
</protein>
<evidence type="ECO:0000313" key="4">
    <source>
        <dbReference type="Proteomes" id="UP000182360"/>
    </source>
</evidence>
<keyword evidence="2" id="KW-0732">Signal</keyword>
<evidence type="ECO:0000256" key="2">
    <source>
        <dbReference type="SAM" id="SignalP"/>
    </source>
</evidence>
<dbReference type="Proteomes" id="UP000182360">
    <property type="component" value="Unassembled WGS sequence"/>
</dbReference>
<dbReference type="EMBL" id="FOFU01000001">
    <property type="protein sequence ID" value="SEP86940.1"/>
    <property type="molecule type" value="Genomic_DNA"/>
</dbReference>